<proteinExistence type="predicted"/>
<protein>
    <recommendedName>
        <fullName evidence="3">NolW domain protein</fullName>
    </recommendedName>
</protein>
<reference evidence="2" key="1">
    <citation type="submission" date="2006-08" db="EMBL/GenBank/DDBJ databases">
        <title>Complete sequence of Alkalilimnicola ehrilichei MLHE-1.</title>
        <authorList>
            <person name="Copeland A."/>
            <person name="Lucas S."/>
            <person name="Lapidus A."/>
            <person name="Barry K."/>
            <person name="Detter J.C."/>
            <person name="Glavina del Rio T."/>
            <person name="Hammon N."/>
            <person name="Israni S."/>
            <person name="Dalin E."/>
            <person name="Tice H."/>
            <person name="Pitluck S."/>
            <person name="Sims D."/>
            <person name="Brettin T."/>
            <person name="Bruce D."/>
            <person name="Han C."/>
            <person name="Tapia R."/>
            <person name="Gilna P."/>
            <person name="Schmutz J."/>
            <person name="Larimer F."/>
            <person name="Land M."/>
            <person name="Hauser L."/>
            <person name="Kyrpides N."/>
            <person name="Mikhailova N."/>
            <person name="Oremland R.S."/>
            <person name="Hoeft S.E."/>
            <person name="Switzer-Blum J."/>
            <person name="Kulp T."/>
            <person name="King G."/>
            <person name="Tabita R."/>
            <person name="Witte B."/>
            <person name="Santini J.M."/>
            <person name="Basu P."/>
            <person name="Hollibaugh J.T."/>
            <person name="Xie G."/>
            <person name="Stolz J.F."/>
            <person name="Richardson P."/>
        </authorList>
    </citation>
    <scope>NUCLEOTIDE SEQUENCE [LARGE SCALE GENOMIC DNA]</scope>
    <source>
        <strain evidence="2">ATCC BAA-1101 / DSM 17681 / MLHE-1</strain>
    </source>
</reference>
<dbReference type="KEGG" id="aeh:Mlg_1356"/>
<gene>
    <name evidence="1" type="ordered locus">Mlg_1356</name>
</gene>
<dbReference type="OrthoDB" id="5608150at2"/>
<evidence type="ECO:0000313" key="1">
    <source>
        <dbReference type="EMBL" id="ABI56705.1"/>
    </source>
</evidence>
<dbReference type="EMBL" id="CP000453">
    <property type="protein sequence ID" value="ABI56705.1"/>
    <property type="molecule type" value="Genomic_DNA"/>
</dbReference>
<evidence type="ECO:0000313" key="2">
    <source>
        <dbReference type="Proteomes" id="UP000001962"/>
    </source>
</evidence>
<sequence length="263" mass="29787">MTTVRPAARALLPALLAFAMLCAGPVALGATLETRVIQLQHQPAEALIPLLEPQLDQTRLSGRHFQLLLRGPGAELDAAERMLRQLDQPTRAVTLTLRFEEGPVRREEREGTVIRRHATGRVSREQRVLAQEGREVVLRLEQALPREQRRIYLSPHTLLLEERPYYLTVEQSLVARPLLHGDDRVTVALSALSQRLDPRDPDSVLSREWTGRLTGRVGEWILLGETRVDRDPPPEAVPGTRIFRTRPADARELRIWLRVDPAP</sequence>
<dbReference type="RefSeq" id="WP_011629100.1">
    <property type="nucleotide sequence ID" value="NC_008340.1"/>
</dbReference>
<dbReference type="HOGENOM" id="CLU_1056182_0_0_6"/>
<dbReference type="eggNOG" id="COG4796">
    <property type="taxonomic scope" value="Bacteria"/>
</dbReference>
<evidence type="ECO:0008006" key="3">
    <source>
        <dbReference type="Google" id="ProtNLM"/>
    </source>
</evidence>
<name>Q0A8Y2_ALKEH</name>
<dbReference type="AlphaFoldDB" id="Q0A8Y2"/>
<keyword evidence="2" id="KW-1185">Reference proteome</keyword>
<accession>Q0A8Y2</accession>
<organism evidence="1 2">
    <name type="scientific">Alkalilimnicola ehrlichii (strain ATCC BAA-1101 / DSM 17681 / MLHE-1)</name>
    <dbReference type="NCBI Taxonomy" id="187272"/>
    <lineage>
        <taxon>Bacteria</taxon>
        <taxon>Pseudomonadati</taxon>
        <taxon>Pseudomonadota</taxon>
        <taxon>Gammaproteobacteria</taxon>
        <taxon>Chromatiales</taxon>
        <taxon>Ectothiorhodospiraceae</taxon>
        <taxon>Alkalilimnicola</taxon>
    </lineage>
</organism>
<dbReference type="Proteomes" id="UP000001962">
    <property type="component" value="Chromosome"/>
</dbReference>